<feature type="compositionally biased region" description="Low complexity" evidence="1">
    <location>
        <begin position="52"/>
        <end position="63"/>
    </location>
</feature>
<proteinExistence type="predicted"/>
<name>A0ABD1M3L3_9FABA</name>
<feature type="region of interest" description="Disordered" evidence="1">
    <location>
        <begin position="47"/>
        <end position="83"/>
    </location>
</feature>
<evidence type="ECO:0000313" key="2">
    <source>
        <dbReference type="EMBL" id="KAL2330369.1"/>
    </source>
</evidence>
<protein>
    <submittedName>
        <fullName evidence="2">Uncharacterized protein</fullName>
    </submittedName>
</protein>
<evidence type="ECO:0000313" key="3">
    <source>
        <dbReference type="Proteomes" id="UP001603857"/>
    </source>
</evidence>
<sequence length="117" mass="13505">MIDSFLSQYVTSNIELYVDISFESCSLVPFDNLNVVVVDEQECEKYDEDYQSSSSYATSNSDCSENKVDECESSDDNEFNSVMPSPMIEPINIYQGNTINKLYDKSSLFYDNTIYWR</sequence>
<evidence type="ECO:0000256" key="1">
    <source>
        <dbReference type="SAM" id="MobiDB-lite"/>
    </source>
</evidence>
<gene>
    <name evidence="2" type="ORF">Fmac_017950</name>
</gene>
<dbReference type="EMBL" id="JBGMDY010000006">
    <property type="protein sequence ID" value="KAL2330369.1"/>
    <property type="molecule type" value="Genomic_DNA"/>
</dbReference>
<dbReference type="AlphaFoldDB" id="A0ABD1M3L3"/>
<accession>A0ABD1M3L3</accession>
<reference evidence="2 3" key="1">
    <citation type="submission" date="2024-08" db="EMBL/GenBank/DDBJ databases">
        <title>Insights into the chromosomal genome structure of Flemingia macrophylla.</title>
        <authorList>
            <person name="Ding Y."/>
            <person name="Zhao Y."/>
            <person name="Bi W."/>
            <person name="Wu M."/>
            <person name="Zhao G."/>
            <person name="Gong Y."/>
            <person name="Li W."/>
            <person name="Zhang P."/>
        </authorList>
    </citation>
    <scope>NUCLEOTIDE SEQUENCE [LARGE SCALE GENOMIC DNA]</scope>
    <source>
        <strain evidence="2">DYQJB</strain>
        <tissue evidence="2">Leaf</tissue>
    </source>
</reference>
<organism evidence="2 3">
    <name type="scientific">Flemingia macrophylla</name>
    <dbReference type="NCBI Taxonomy" id="520843"/>
    <lineage>
        <taxon>Eukaryota</taxon>
        <taxon>Viridiplantae</taxon>
        <taxon>Streptophyta</taxon>
        <taxon>Embryophyta</taxon>
        <taxon>Tracheophyta</taxon>
        <taxon>Spermatophyta</taxon>
        <taxon>Magnoliopsida</taxon>
        <taxon>eudicotyledons</taxon>
        <taxon>Gunneridae</taxon>
        <taxon>Pentapetalae</taxon>
        <taxon>rosids</taxon>
        <taxon>fabids</taxon>
        <taxon>Fabales</taxon>
        <taxon>Fabaceae</taxon>
        <taxon>Papilionoideae</taxon>
        <taxon>50 kb inversion clade</taxon>
        <taxon>NPAAA clade</taxon>
        <taxon>indigoferoid/millettioid clade</taxon>
        <taxon>Phaseoleae</taxon>
        <taxon>Flemingia</taxon>
    </lineage>
</organism>
<keyword evidence="3" id="KW-1185">Reference proteome</keyword>
<comment type="caution">
    <text evidence="2">The sequence shown here is derived from an EMBL/GenBank/DDBJ whole genome shotgun (WGS) entry which is preliminary data.</text>
</comment>
<dbReference type="Proteomes" id="UP001603857">
    <property type="component" value="Unassembled WGS sequence"/>
</dbReference>